<dbReference type="Proteomes" id="UP001461341">
    <property type="component" value="Chromosome"/>
</dbReference>
<dbReference type="EMBL" id="CP121689">
    <property type="protein sequence ID" value="WZL77095.1"/>
    <property type="molecule type" value="Genomic_DNA"/>
</dbReference>
<evidence type="ECO:0000256" key="1">
    <source>
        <dbReference type="SAM" id="Phobius"/>
    </source>
</evidence>
<dbReference type="RefSeq" id="WP_369019261.1">
    <property type="nucleotide sequence ID" value="NZ_CP121689.1"/>
</dbReference>
<keyword evidence="1" id="KW-0812">Transmembrane</keyword>
<evidence type="ECO:0000313" key="2">
    <source>
        <dbReference type="EMBL" id="WZL77095.1"/>
    </source>
</evidence>
<sequence>MVAFSFALKAFMLARARTKNFSRALFYALVAFLNYPYFYWYLRLTLPLSEEEKKKVLQEFSKLTGLSLPSSSFCPFCKLEITDALKVSSDGKNVVPKQRPLLCPKCGLRIDACRYCLFFEKDTSQFSLEVPSGRCTVIKKAQPVEELCHTSVAKRLKDMGWQTLYAGIRINDPFSPPENCRSFVFDPAKMLSDRINWMGKERLLLIQIEMSLYSQVSSSGSG</sequence>
<proteinExistence type="predicted"/>
<accession>A0ABZ2YH17</accession>
<feature type="transmembrane region" description="Helical" evidence="1">
    <location>
        <begin position="21"/>
        <end position="42"/>
    </location>
</feature>
<protein>
    <submittedName>
        <fullName evidence="2">Uncharacterized protein</fullName>
    </submittedName>
</protein>
<keyword evidence="1" id="KW-0472">Membrane</keyword>
<organism evidence="2 3">
    <name type="scientific">Thermatribacter velox</name>
    <dbReference type="NCBI Taxonomy" id="3039681"/>
    <lineage>
        <taxon>Bacteria</taxon>
        <taxon>Pseudomonadati</taxon>
        <taxon>Atribacterota</taxon>
        <taxon>Atribacteria</taxon>
        <taxon>Atribacterales</taxon>
        <taxon>Thermatribacteraceae</taxon>
        <taxon>Thermatribacter</taxon>
    </lineage>
</organism>
<name>A0ABZ2YH17_9BACT</name>
<keyword evidence="1" id="KW-1133">Transmembrane helix</keyword>
<keyword evidence="3" id="KW-1185">Reference proteome</keyword>
<evidence type="ECO:0000313" key="3">
    <source>
        <dbReference type="Proteomes" id="UP001461341"/>
    </source>
</evidence>
<reference evidence="2 3" key="1">
    <citation type="submission" date="2023-03" db="EMBL/GenBank/DDBJ databases">
        <title>Novel Species.</title>
        <authorList>
            <person name="Ma S."/>
        </authorList>
    </citation>
    <scope>NUCLEOTIDE SEQUENCE [LARGE SCALE GENOMIC DNA]</scope>
    <source>
        <strain evidence="2 3">B11</strain>
    </source>
</reference>
<gene>
    <name evidence="2" type="ORF">QBE54_05110</name>
</gene>